<keyword evidence="2 7" id="KW-0285">Flavoprotein</keyword>
<dbReference type="Gene3D" id="3.50.50.60">
    <property type="entry name" value="FAD/NAD(P)-binding domain"/>
    <property type="match status" value="2"/>
</dbReference>
<evidence type="ECO:0000313" key="10">
    <source>
        <dbReference type="EMBL" id="QOV19471.1"/>
    </source>
</evidence>
<dbReference type="PROSITE" id="PS00573">
    <property type="entry name" value="PYRIDINE_REDOX_2"/>
    <property type="match status" value="1"/>
</dbReference>
<evidence type="ECO:0000313" key="11">
    <source>
        <dbReference type="Proteomes" id="UP000593601"/>
    </source>
</evidence>
<reference evidence="10 11" key="1">
    <citation type="submission" date="2020-10" db="EMBL/GenBank/DDBJ databases">
        <title>Blautia liquoris sp.nov., isolated from the mud in a fermentation cellar used for the production of Chinese strong-flavoured liquor.</title>
        <authorList>
            <person name="Lu L."/>
        </authorList>
    </citation>
    <scope>NUCLEOTIDE SEQUENCE [LARGE SCALE GENOMIC DNA]</scope>
    <source>
        <strain evidence="10 11">LZLJ-3</strain>
    </source>
</reference>
<dbReference type="InterPro" id="IPR036188">
    <property type="entry name" value="FAD/NAD-bd_sf"/>
</dbReference>
<feature type="domain" description="FAD/NAD(P)-binding" evidence="9">
    <location>
        <begin position="5"/>
        <end position="292"/>
    </location>
</feature>
<dbReference type="GO" id="GO:0019430">
    <property type="term" value="P:removal of superoxide radicals"/>
    <property type="evidence" value="ECO:0007669"/>
    <property type="project" value="UniProtKB-UniRule"/>
</dbReference>
<dbReference type="Pfam" id="PF07992">
    <property type="entry name" value="Pyr_redox_2"/>
    <property type="match status" value="1"/>
</dbReference>
<comment type="catalytic activity">
    <reaction evidence="7">
        <text>[thioredoxin]-dithiol + NADP(+) = [thioredoxin]-disulfide + NADPH + H(+)</text>
        <dbReference type="Rhea" id="RHEA:20345"/>
        <dbReference type="Rhea" id="RHEA-COMP:10698"/>
        <dbReference type="Rhea" id="RHEA-COMP:10700"/>
        <dbReference type="ChEBI" id="CHEBI:15378"/>
        <dbReference type="ChEBI" id="CHEBI:29950"/>
        <dbReference type="ChEBI" id="CHEBI:50058"/>
        <dbReference type="ChEBI" id="CHEBI:57783"/>
        <dbReference type="ChEBI" id="CHEBI:58349"/>
        <dbReference type="EC" id="1.8.1.9"/>
    </reaction>
</comment>
<evidence type="ECO:0000256" key="3">
    <source>
        <dbReference type="ARBA" id="ARBA00022827"/>
    </source>
</evidence>
<name>A0A7M2RHH5_9FIRM</name>
<dbReference type="EC" id="1.8.1.9" evidence="7"/>
<dbReference type="InterPro" id="IPR008255">
    <property type="entry name" value="Pyr_nucl-diS_OxRdtase_2_AS"/>
</dbReference>
<dbReference type="InterPro" id="IPR005982">
    <property type="entry name" value="Thioredox_Rdtase"/>
</dbReference>
<gene>
    <name evidence="10" type="primary">trxB</name>
    <name evidence="10" type="ORF">INP51_00350</name>
</gene>
<comment type="similarity">
    <text evidence="1 7">Belongs to the class-II pyridine nucleotide-disulfide oxidoreductase family.</text>
</comment>
<dbReference type="EMBL" id="CP063304">
    <property type="protein sequence ID" value="QOV19471.1"/>
    <property type="molecule type" value="Genomic_DNA"/>
</dbReference>
<keyword evidence="11" id="KW-1185">Reference proteome</keyword>
<comment type="cofactor">
    <cofactor evidence="8">
        <name>FAD</name>
        <dbReference type="ChEBI" id="CHEBI:57692"/>
    </cofactor>
    <text evidence="8">Binds 1 FAD per subunit.</text>
</comment>
<dbReference type="RefSeq" id="WP_193735791.1">
    <property type="nucleotide sequence ID" value="NZ_CP063304.1"/>
</dbReference>
<keyword evidence="6 7" id="KW-0676">Redox-active center</keyword>
<evidence type="ECO:0000256" key="5">
    <source>
        <dbReference type="ARBA" id="ARBA00023157"/>
    </source>
</evidence>
<sequence>MNKIYDLIIIGSGPAGLSAAIYAQRAKLSTIIIEANYISGGQIVDTYEVDNYPGLPGISGMDLSTTLREHAEKMGSEFVTDEVRSLLLEGKVKTVVTKNTKYQAKTVLLATGAKHRKLGVLGEEKFTGSGVSYCATCDGAFFKDKTVAVVGGGDVAVEDAIFLARICEKVYLIHRRDELRAAKILQDNLFAQKNIEIIWDSVVNRIDGDFQVKSILVENVKTKEIHDLKVSGCFIAVGIVPNSDLVKDQLKLDQGGYIEAEEDGVTSIPGVFAAGDVRTKLLRQIITAASDGANCITSLQNYLLRE</sequence>
<keyword evidence="3 7" id="KW-0274">FAD</keyword>
<accession>A0A7M2RHH5</accession>
<dbReference type="InterPro" id="IPR050097">
    <property type="entry name" value="Ferredoxin-NADP_redctase_2"/>
</dbReference>
<evidence type="ECO:0000256" key="7">
    <source>
        <dbReference type="RuleBase" id="RU003880"/>
    </source>
</evidence>
<dbReference type="GO" id="GO:0005737">
    <property type="term" value="C:cytoplasm"/>
    <property type="evidence" value="ECO:0007669"/>
    <property type="project" value="InterPro"/>
</dbReference>
<keyword evidence="8" id="KW-0521">NADP</keyword>
<keyword evidence="4 7" id="KW-0560">Oxidoreductase</keyword>
<evidence type="ECO:0000256" key="1">
    <source>
        <dbReference type="ARBA" id="ARBA00009333"/>
    </source>
</evidence>
<dbReference type="NCBIfam" id="TIGR01292">
    <property type="entry name" value="TRX_reduct"/>
    <property type="match status" value="1"/>
</dbReference>
<evidence type="ECO:0000256" key="2">
    <source>
        <dbReference type="ARBA" id="ARBA00022630"/>
    </source>
</evidence>
<dbReference type="InterPro" id="IPR023753">
    <property type="entry name" value="FAD/NAD-binding_dom"/>
</dbReference>
<dbReference type="KEGG" id="bliq:INP51_00350"/>
<protein>
    <recommendedName>
        <fullName evidence="7">Thioredoxin reductase</fullName>
        <ecNumber evidence="7">1.8.1.9</ecNumber>
    </recommendedName>
</protein>
<dbReference type="Proteomes" id="UP000593601">
    <property type="component" value="Chromosome"/>
</dbReference>
<dbReference type="SUPFAM" id="SSF51905">
    <property type="entry name" value="FAD/NAD(P)-binding domain"/>
    <property type="match status" value="1"/>
</dbReference>
<dbReference type="GO" id="GO:0004791">
    <property type="term" value="F:thioredoxin-disulfide reductase (NADPH) activity"/>
    <property type="evidence" value="ECO:0007669"/>
    <property type="project" value="UniProtKB-UniRule"/>
</dbReference>
<evidence type="ECO:0000259" key="9">
    <source>
        <dbReference type="Pfam" id="PF07992"/>
    </source>
</evidence>
<dbReference type="PANTHER" id="PTHR48105">
    <property type="entry name" value="THIOREDOXIN REDUCTASE 1-RELATED-RELATED"/>
    <property type="match status" value="1"/>
</dbReference>
<evidence type="ECO:0000256" key="4">
    <source>
        <dbReference type="ARBA" id="ARBA00023002"/>
    </source>
</evidence>
<keyword evidence="5" id="KW-1015">Disulfide bond</keyword>
<dbReference type="PRINTS" id="PR00368">
    <property type="entry name" value="FADPNR"/>
</dbReference>
<dbReference type="AlphaFoldDB" id="A0A7M2RHH5"/>
<evidence type="ECO:0000256" key="6">
    <source>
        <dbReference type="ARBA" id="ARBA00023284"/>
    </source>
</evidence>
<evidence type="ECO:0000256" key="8">
    <source>
        <dbReference type="RuleBase" id="RU003881"/>
    </source>
</evidence>
<comment type="subunit">
    <text evidence="7">Homodimer.</text>
</comment>
<proteinExistence type="inferred from homology"/>
<dbReference type="PRINTS" id="PR00469">
    <property type="entry name" value="PNDRDTASEII"/>
</dbReference>
<organism evidence="10 11">
    <name type="scientific">Blautia liquoris</name>
    <dbReference type="NCBI Taxonomy" id="2779518"/>
    <lineage>
        <taxon>Bacteria</taxon>
        <taxon>Bacillati</taxon>
        <taxon>Bacillota</taxon>
        <taxon>Clostridia</taxon>
        <taxon>Lachnospirales</taxon>
        <taxon>Lachnospiraceae</taxon>
        <taxon>Blautia</taxon>
    </lineage>
</organism>